<evidence type="ECO:0000256" key="1">
    <source>
        <dbReference type="ARBA" id="ARBA00022617"/>
    </source>
</evidence>
<keyword evidence="5" id="KW-1185">Reference proteome</keyword>
<keyword evidence="1" id="KW-0349">Heme</keyword>
<accession>A0A2P2DXF9</accession>
<protein>
    <submittedName>
        <fullName evidence="4">Chlorite dismutase</fullName>
    </submittedName>
</protein>
<dbReference type="InterPro" id="IPR010644">
    <property type="entry name" value="ChdC/CLD"/>
</dbReference>
<dbReference type="Pfam" id="PF06778">
    <property type="entry name" value="Chlor_dismutase"/>
    <property type="match status" value="1"/>
</dbReference>
<evidence type="ECO:0000256" key="2">
    <source>
        <dbReference type="ARBA" id="ARBA00022723"/>
    </source>
</evidence>
<dbReference type="SUPFAM" id="SSF54909">
    <property type="entry name" value="Dimeric alpha+beta barrel"/>
    <property type="match status" value="1"/>
</dbReference>
<proteinExistence type="predicted"/>
<organism evidence="4 5">
    <name type="scientific">Leptospira ryugenii</name>
    <dbReference type="NCBI Taxonomy" id="1917863"/>
    <lineage>
        <taxon>Bacteria</taxon>
        <taxon>Pseudomonadati</taxon>
        <taxon>Spirochaetota</taxon>
        <taxon>Spirochaetia</taxon>
        <taxon>Leptospirales</taxon>
        <taxon>Leptospiraceae</taxon>
        <taxon>Leptospira</taxon>
    </lineage>
</organism>
<gene>
    <name evidence="4" type="ORF">LPTSP4_08240</name>
</gene>
<dbReference type="Gene3D" id="3.30.70.3420">
    <property type="match status" value="1"/>
</dbReference>
<dbReference type="Proteomes" id="UP000245133">
    <property type="component" value="Unassembled WGS sequence"/>
</dbReference>
<keyword evidence="2" id="KW-0479">Metal-binding</keyword>
<sequence length="184" mass="21869">MEKNFYDFIGGDWGKWKVLNTYQIKGEGLPSPSHLNIVPSDFEKEQSGIWRLRGFTSNVRYANRTELNVLSSIQAPLGREDSNFAALIPIKKSETWWQLSQDERRHIFEESSHHTEIGIKFLPQIARKLFHCRDIGEPYDFLTWFEFSSENRKDFDLLLESLRASEEWEYVESEMEIRLERIEF</sequence>
<keyword evidence="3" id="KW-0408">Iron</keyword>
<dbReference type="GO" id="GO:0020037">
    <property type="term" value="F:heme binding"/>
    <property type="evidence" value="ECO:0007669"/>
    <property type="project" value="InterPro"/>
</dbReference>
<comment type="caution">
    <text evidence="4">The sequence shown here is derived from an EMBL/GenBank/DDBJ whole genome shotgun (WGS) entry which is preliminary data.</text>
</comment>
<dbReference type="RefSeq" id="WP_108974095.1">
    <property type="nucleotide sequence ID" value="NZ_BFBB01000003.1"/>
</dbReference>
<dbReference type="AlphaFoldDB" id="A0A2P2DXF9"/>
<name>A0A2P2DXF9_9LEPT</name>
<evidence type="ECO:0000313" key="5">
    <source>
        <dbReference type="Proteomes" id="UP000245133"/>
    </source>
</evidence>
<dbReference type="GO" id="GO:0016491">
    <property type="term" value="F:oxidoreductase activity"/>
    <property type="evidence" value="ECO:0007669"/>
    <property type="project" value="InterPro"/>
</dbReference>
<dbReference type="EMBL" id="BFBB01000003">
    <property type="protein sequence ID" value="GBF49313.1"/>
    <property type="molecule type" value="Genomic_DNA"/>
</dbReference>
<reference evidence="4 5" key="1">
    <citation type="submission" date="2018-02" db="EMBL/GenBank/DDBJ databases">
        <title>Novel Leptospira species isolated from soil and water in Japan.</title>
        <authorList>
            <person name="Nakao R."/>
            <person name="Masuzawa T."/>
        </authorList>
    </citation>
    <scope>NUCLEOTIDE SEQUENCE [LARGE SCALE GENOMIC DNA]</scope>
    <source>
        <strain evidence="4 5">YH101</strain>
    </source>
</reference>
<dbReference type="OrthoDB" id="9782564at2"/>
<evidence type="ECO:0000256" key="3">
    <source>
        <dbReference type="ARBA" id="ARBA00023004"/>
    </source>
</evidence>
<evidence type="ECO:0000313" key="4">
    <source>
        <dbReference type="EMBL" id="GBF49313.1"/>
    </source>
</evidence>
<dbReference type="InterPro" id="IPR011008">
    <property type="entry name" value="Dimeric_a/b-barrel"/>
</dbReference>
<dbReference type="GO" id="GO:0046872">
    <property type="term" value="F:metal ion binding"/>
    <property type="evidence" value="ECO:0007669"/>
    <property type="project" value="UniProtKB-KW"/>
</dbReference>